<evidence type="ECO:0000313" key="3">
    <source>
        <dbReference type="Proteomes" id="UP000050501"/>
    </source>
</evidence>
<evidence type="ECO:0000313" key="2">
    <source>
        <dbReference type="EMBL" id="KPL91747.1"/>
    </source>
</evidence>
<reference evidence="2 3" key="1">
    <citation type="submission" date="2015-07" db="EMBL/GenBank/DDBJ databases">
        <title>Genome sequence of Levilinea saccharolytica DSM 16555.</title>
        <authorList>
            <person name="Hemp J."/>
            <person name="Ward L.M."/>
            <person name="Pace L.A."/>
            <person name="Fischer W.W."/>
        </authorList>
    </citation>
    <scope>NUCLEOTIDE SEQUENCE [LARGE SCALE GENOMIC DNA]</scope>
    <source>
        <strain evidence="2 3">KIBI-1</strain>
    </source>
</reference>
<dbReference type="Pfam" id="PF06445">
    <property type="entry name" value="GyrI-like"/>
    <property type="match status" value="1"/>
</dbReference>
<gene>
    <name evidence="2" type="ORF">ADN01_00155</name>
</gene>
<protein>
    <recommendedName>
        <fullName evidence="1">AraC effector-binding domain-containing protein</fullName>
    </recommendedName>
</protein>
<dbReference type="InterPro" id="IPR011256">
    <property type="entry name" value="Reg_factor_effector_dom_sf"/>
</dbReference>
<feature type="domain" description="AraC effector-binding" evidence="1">
    <location>
        <begin position="4"/>
        <end position="154"/>
    </location>
</feature>
<dbReference type="InterPro" id="IPR029442">
    <property type="entry name" value="GyrI-like"/>
</dbReference>
<proteinExistence type="predicted"/>
<dbReference type="SMART" id="SM00871">
    <property type="entry name" value="AraC_E_bind"/>
    <property type="match status" value="1"/>
</dbReference>
<dbReference type="EMBL" id="LGCM01000002">
    <property type="protein sequence ID" value="KPL91747.1"/>
    <property type="molecule type" value="Genomic_DNA"/>
</dbReference>
<accession>A0A0P6YHN5</accession>
<sequence length="155" mass="17392">MSNLQVRIETLPKMRMISAYGFGAAPEEIAMKKMAAFMEEKGLLEGYGTTYPHYGFNNPSPSAGSPNYGYEIWVAVPAGVQPCGDLKEVQFGGGLYAVTRFENLEAIGSVWQALVQWREASPYQAAHHQWLERLFNPLEPDLSKSVFELYLPIRE</sequence>
<dbReference type="Proteomes" id="UP000050501">
    <property type="component" value="Unassembled WGS sequence"/>
</dbReference>
<dbReference type="RefSeq" id="WP_062417953.1">
    <property type="nucleotide sequence ID" value="NZ_DF967974.1"/>
</dbReference>
<keyword evidence="3" id="KW-1185">Reference proteome</keyword>
<dbReference type="Gene3D" id="3.20.80.10">
    <property type="entry name" value="Regulatory factor, effector binding domain"/>
    <property type="match status" value="1"/>
</dbReference>
<dbReference type="AlphaFoldDB" id="A0A0P6YHN5"/>
<dbReference type="InterPro" id="IPR010499">
    <property type="entry name" value="AraC_E-bd"/>
</dbReference>
<organism evidence="2 3">
    <name type="scientific">Levilinea saccharolytica</name>
    <dbReference type="NCBI Taxonomy" id="229921"/>
    <lineage>
        <taxon>Bacteria</taxon>
        <taxon>Bacillati</taxon>
        <taxon>Chloroflexota</taxon>
        <taxon>Anaerolineae</taxon>
        <taxon>Anaerolineales</taxon>
        <taxon>Anaerolineaceae</taxon>
        <taxon>Levilinea</taxon>
    </lineage>
</organism>
<comment type="caution">
    <text evidence="2">The sequence shown here is derived from an EMBL/GenBank/DDBJ whole genome shotgun (WGS) entry which is preliminary data.</text>
</comment>
<dbReference type="SUPFAM" id="SSF55136">
    <property type="entry name" value="Probable bacterial effector-binding domain"/>
    <property type="match status" value="1"/>
</dbReference>
<dbReference type="STRING" id="229921.ADN01_00155"/>
<evidence type="ECO:0000259" key="1">
    <source>
        <dbReference type="SMART" id="SM00871"/>
    </source>
</evidence>
<name>A0A0P6YHN5_9CHLR</name>